<gene>
    <name evidence="2" type="ORF">AEK19_MT0440</name>
</gene>
<keyword evidence="1" id="KW-0472">Membrane</keyword>
<keyword evidence="1" id="KW-1133">Transmembrane helix</keyword>
<accession>A0A1Y0AZY6</accession>
<keyword evidence="1" id="KW-0812">Transmembrane</keyword>
<reference evidence="2" key="1">
    <citation type="submission" date="2017-03" db="EMBL/GenBank/DDBJ databases">
        <title>The mitochondrial genome of the carnivorous plant Utricularia reniformis (Lentibulariaceae): structure, comparative analysis and evolutionary landmarks.</title>
        <authorList>
            <person name="Silva S.R."/>
            <person name="Alvarenga D.O."/>
            <person name="Michael T.P."/>
            <person name="Miranda V.F.O."/>
            <person name="Varani A.M."/>
        </authorList>
    </citation>
    <scope>NUCLEOTIDE SEQUENCE</scope>
</reference>
<feature type="transmembrane region" description="Helical" evidence="1">
    <location>
        <begin position="21"/>
        <end position="46"/>
    </location>
</feature>
<protein>
    <submittedName>
        <fullName evidence="2">Uncharacterized protein</fullName>
    </submittedName>
</protein>
<sequence length="49" mass="5641">MIWPGRPLNDIEGRDLFSKKLWILCPESASLSLPFLLACWIVSFYVKGE</sequence>
<dbReference type="AlphaFoldDB" id="A0A1Y0AZY6"/>
<proteinExistence type="predicted"/>
<keyword evidence="2" id="KW-0496">Mitochondrion</keyword>
<geneLocation type="mitochondrion" evidence="2"/>
<dbReference type="EMBL" id="KY774314">
    <property type="protein sequence ID" value="ART30703.1"/>
    <property type="molecule type" value="Genomic_DNA"/>
</dbReference>
<name>A0A1Y0AZY6_9LAMI</name>
<evidence type="ECO:0000313" key="2">
    <source>
        <dbReference type="EMBL" id="ART30703.1"/>
    </source>
</evidence>
<organism evidence="2">
    <name type="scientific">Utricularia reniformis</name>
    <dbReference type="NCBI Taxonomy" id="192314"/>
    <lineage>
        <taxon>Eukaryota</taxon>
        <taxon>Viridiplantae</taxon>
        <taxon>Streptophyta</taxon>
        <taxon>Embryophyta</taxon>
        <taxon>Tracheophyta</taxon>
        <taxon>Spermatophyta</taxon>
        <taxon>Magnoliopsida</taxon>
        <taxon>eudicotyledons</taxon>
        <taxon>Gunneridae</taxon>
        <taxon>Pentapetalae</taxon>
        <taxon>asterids</taxon>
        <taxon>lamiids</taxon>
        <taxon>Lamiales</taxon>
        <taxon>Lentibulariaceae</taxon>
        <taxon>Utricularia</taxon>
    </lineage>
</organism>
<evidence type="ECO:0000256" key="1">
    <source>
        <dbReference type="SAM" id="Phobius"/>
    </source>
</evidence>